<accession>A0A2M7DCZ9</accession>
<comment type="caution">
    <text evidence="1">The sequence shown here is derived from an EMBL/GenBank/DDBJ whole genome shotgun (WGS) entry which is preliminary data.</text>
</comment>
<proteinExistence type="predicted"/>
<name>A0A2M7DCZ9_9BACT</name>
<reference evidence="2" key="1">
    <citation type="submission" date="2017-09" db="EMBL/GenBank/DDBJ databases">
        <title>Depth-based differentiation of microbial function through sediment-hosted aquifers and enrichment of novel symbionts in the deep terrestrial subsurface.</title>
        <authorList>
            <person name="Probst A.J."/>
            <person name="Ladd B."/>
            <person name="Jarett J.K."/>
            <person name="Geller-Mcgrath D.E."/>
            <person name="Sieber C.M.K."/>
            <person name="Emerson J.B."/>
            <person name="Anantharaman K."/>
            <person name="Thomas B.C."/>
            <person name="Malmstrom R."/>
            <person name="Stieglmeier M."/>
            <person name="Klingl A."/>
            <person name="Woyke T."/>
            <person name="Ryan C.M."/>
            <person name="Banfield J.F."/>
        </authorList>
    </citation>
    <scope>NUCLEOTIDE SEQUENCE [LARGE SCALE GENOMIC DNA]</scope>
</reference>
<evidence type="ECO:0000313" key="2">
    <source>
        <dbReference type="Proteomes" id="UP000229030"/>
    </source>
</evidence>
<sequence length="77" mass="8722">MLLNCSKKSFMPKAILDKLPTFELSLAGEAMLQEALSDVKAGRVKKFDNIKDLISDLHKITDVNRQTRHLGKVSNYF</sequence>
<dbReference type="AlphaFoldDB" id="A0A2M7DCZ9"/>
<gene>
    <name evidence="1" type="ORF">COS21_03875</name>
</gene>
<dbReference type="Proteomes" id="UP000229030">
    <property type="component" value="Unassembled WGS sequence"/>
</dbReference>
<dbReference type="EMBL" id="PETV01000100">
    <property type="protein sequence ID" value="PIV46718.1"/>
    <property type="molecule type" value="Genomic_DNA"/>
</dbReference>
<protein>
    <submittedName>
        <fullName evidence="1">Uncharacterized protein</fullName>
    </submittedName>
</protein>
<organism evidence="1 2">
    <name type="scientific">bacterium (Candidatus Gribaldobacteria) CG02_land_8_20_14_3_00_41_15</name>
    <dbReference type="NCBI Taxonomy" id="2014270"/>
    <lineage>
        <taxon>Bacteria</taxon>
        <taxon>Candidatus Gribaldobacteria</taxon>
    </lineage>
</organism>
<evidence type="ECO:0000313" key="1">
    <source>
        <dbReference type="EMBL" id="PIV46718.1"/>
    </source>
</evidence>